<keyword evidence="3" id="KW-1185">Reference proteome</keyword>
<protein>
    <submittedName>
        <fullName evidence="2">Uncharacterized protein</fullName>
    </submittedName>
</protein>
<proteinExistence type="predicted"/>
<dbReference type="Proteomes" id="UP001175000">
    <property type="component" value="Unassembled WGS sequence"/>
</dbReference>
<accession>A0AA39WP06</accession>
<dbReference type="PANTHER" id="PTHR24148">
    <property type="entry name" value="ANKYRIN REPEAT DOMAIN-CONTAINING PROTEIN 39 HOMOLOG-RELATED"/>
    <property type="match status" value="1"/>
</dbReference>
<dbReference type="Pfam" id="PF26639">
    <property type="entry name" value="Het-6_barrel"/>
    <property type="match status" value="1"/>
</dbReference>
<comment type="caution">
    <text evidence="2">The sequence shown here is derived from an EMBL/GenBank/DDBJ whole genome shotgun (WGS) entry which is preliminary data.</text>
</comment>
<reference evidence="2" key="1">
    <citation type="submission" date="2023-06" db="EMBL/GenBank/DDBJ databases">
        <title>Genome-scale phylogeny and comparative genomics of the fungal order Sordariales.</title>
        <authorList>
            <consortium name="Lawrence Berkeley National Laboratory"/>
            <person name="Hensen N."/>
            <person name="Bonometti L."/>
            <person name="Westerberg I."/>
            <person name="Brannstrom I.O."/>
            <person name="Guillou S."/>
            <person name="Cros-Aarteil S."/>
            <person name="Calhoun S."/>
            <person name="Haridas S."/>
            <person name="Kuo A."/>
            <person name="Mondo S."/>
            <person name="Pangilinan J."/>
            <person name="Riley R."/>
            <person name="Labutti K."/>
            <person name="Andreopoulos B."/>
            <person name="Lipzen A."/>
            <person name="Chen C."/>
            <person name="Yanf M."/>
            <person name="Daum C."/>
            <person name="Ng V."/>
            <person name="Clum A."/>
            <person name="Steindorff A."/>
            <person name="Ohm R."/>
            <person name="Martin F."/>
            <person name="Silar P."/>
            <person name="Natvig D."/>
            <person name="Lalanne C."/>
            <person name="Gautier V."/>
            <person name="Ament-Velasquez S.L."/>
            <person name="Kruys A."/>
            <person name="Hutchinson M.I."/>
            <person name="Powell A.J."/>
            <person name="Barry K."/>
            <person name="Miller A.N."/>
            <person name="Grigoriev I.V."/>
            <person name="Debuchy R."/>
            <person name="Gladieux P."/>
            <person name="Thoren M.H."/>
            <person name="Johannesson H."/>
        </authorList>
    </citation>
    <scope>NUCLEOTIDE SEQUENCE</scope>
    <source>
        <strain evidence="2">CBS 606.72</strain>
    </source>
</reference>
<evidence type="ECO:0000256" key="1">
    <source>
        <dbReference type="SAM" id="MobiDB-lite"/>
    </source>
</evidence>
<dbReference type="EMBL" id="JAULSU010000004">
    <property type="protein sequence ID" value="KAK0618943.1"/>
    <property type="molecule type" value="Genomic_DNA"/>
</dbReference>
<feature type="region of interest" description="Disordered" evidence="1">
    <location>
        <begin position="113"/>
        <end position="138"/>
    </location>
</feature>
<gene>
    <name evidence="2" type="ORF">B0T14DRAFT_565845</name>
</gene>
<dbReference type="PANTHER" id="PTHR24148:SF64">
    <property type="entry name" value="HETEROKARYON INCOMPATIBILITY DOMAIN-CONTAINING PROTEIN"/>
    <property type="match status" value="1"/>
</dbReference>
<name>A0AA39WP06_9PEZI</name>
<evidence type="ECO:0000313" key="2">
    <source>
        <dbReference type="EMBL" id="KAK0618943.1"/>
    </source>
</evidence>
<sequence length="384" mass="41508">MTFASVWDRFVEVLVGDDFDSPWEDAKPTVSSSESGGLSYGAPGLAFRQFARGFVDQGEALDLLYRSGAGKGYPFCSWIPDWTADGRHATAPQTISTWRARNGQGNPPSFFQAADTPSQRPERWGAARTGNGPRPALQVPGRVMDRIRRVASSTLPTAVSNSGHLPLALVRDMQSTMLDLANHEQQSYPTGEAMEDVMIKLPIGAAAGPHDNASFGGVRANRDRVPSLQDAATMLADGADGTADADEINTTTTMTTGWEADLKTVISSVHLDADVGAYASLPHAIRVTYTKYWETAVEFARRFPSPHFAVTERGYLGVVPDAARPGDAICVFPGGRVPFLLRQRRNSSVSSYELIGECYVHGIMFGEGRPFANAVGEVEMFSLD</sequence>
<organism evidence="2 3">
    <name type="scientific">Immersiella caudata</name>
    <dbReference type="NCBI Taxonomy" id="314043"/>
    <lineage>
        <taxon>Eukaryota</taxon>
        <taxon>Fungi</taxon>
        <taxon>Dikarya</taxon>
        <taxon>Ascomycota</taxon>
        <taxon>Pezizomycotina</taxon>
        <taxon>Sordariomycetes</taxon>
        <taxon>Sordariomycetidae</taxon>
        <taxon>Sordariales</taxon>
        <taxon>Lasiosphaeriaceae</taxon>
        <taxon>Immersiella</taxon>
    </lineage>
</organism>
<dbReference type="AlphaFoldDB" id="A0AA39WP06"/>
<evidence type="ECO:0000313" key="3">
    <source>
        <dbReference type="Proteomes" id="UP001175000"/>
    </source>
</evidence>
<dbReference type="InterPro" id="IPR052895">
    <property type="entry name" value="HetReg/Transcr_Mod"/>
</dbReference>